<dbReference type="Gene3D" id="2.70.210.12">
    <property type="entry name" value="GTP1/OBG domain"/>
    <property type="match status" value="1"/>
</dbReference>
<dbReference type="Gene3D" id="3.40.50.300">
    <property type="entry name" value="P-loop containing nucleotide triphosphate hydrolases"/>
    <property type="match status" value="1"/>
</dbReference>
<dbReference type="PANTHER" id="PTHR11702:SF31">
    <property type="entry name" value="MITOCHONDRIAL RIBOSOME-ASSOCIATED GTPASE 2"/>
    <property type="match status" value="1"/>
</dbReference>
<keyword evidence="2 5" id="KW-0547">Nucleotide-binding</keyword>
<dbReference type="PROSITE" id="PS51710">
    <property type="entry name" value="G_OBG"/>
    <property type="match status" value="1"/>
</dbReference>
<evidence type="ECO:0000256" key="6">
    <source>
        <dbReference type="SAM" id="MobiDB-lite"/>
    </source>
</evidence>
<feature type="binding site" evidence="5">
    <location>
        <position position="173"/>
    </location>
    <ligand>
        <name>Mg(2+)</name>
        <dbReference type="ChEBI" id="CHEBI:18420"/>
    </ligand>
</feature>
<feature type="domain" description="Obg" evidence="8">
    <location>
        <begin position="1"/>
        <end position="159"/>
    </location>
</feature>
<dbReference type="CDD" id="cd01898">
    <property type="entry name" value="Obg"/>
    <property type="match status" value="1"/>
</dbReference>
<evidence type="ECO:0000259" key="8">
    <source>
        <dbReference type="PROSITE" id="PS51883"/>
    </source>
</evidence>
<feature type="binding site" evidence="5">
    <location>
        <position position="193"/>
    </location>
    <ligand>
        <name>Mg(2+)</name>
        <dbReference type="ChEBI" id="CHEBI:18420"/>
    </ligand>
</feature>
<dbReference type="PROSITE" id="PS51883">
    <property type="entry name" value="OBG"/>
    <property type="match status" value="1"/>
</dbReference>
<proteinExistence type="inferred from homology"/>
<dbReference type="PIRSF" id="PIRSF002401">
    <property type="entry name" value="GTP_bd_Obg/CgtA"/>
    <property type="match status" value="1"/>
</dbReference>
<comment type="caution">
    <text evidence="9">The sequence shown here is derived from an EMBL/GenBank/DDBJ whole genome shotgun (WGS) entry which is preliminary data.</text>
</comment>
<dbReference type="NCBIfam" id="NF008955">
    <property type="entry name" value="PRK12297.1"/>
    <property type="match status" value="1"/>
</dbReference>
<dbReference type="Pfam" id="PF01926">
    <property type="entry name" value="MMR_HSR1"/>
    <property type="match status" value="1"/>
</dbReference>
<evidence type="ECO:0000256" key="2">
    <source>
        <dbReference type="ARBA" id="ARBA00022741"/>
    </source>
</evidence>
<dbReference type="NCBIfam" id="TIGR02729">
    <property type="entry name" value="Obg_CgtA"/>
    <property type="match status" value="1"/>
</dbReference>
<dbReference type="RefSeq" id="WP_273643030.1">
    <property type="nucleotide sequence ID" value="NZ_JAQQXP010000005.1"/>
</dbReference>
<accession>A0ABT5LAB2</accession>
<comment type="cofactor">
    <cofactor evidence="5">
        <name>Mg(2+)</name>
        <dbReference type="ChEBI" id="CHEBI:18420"/>
    </cofactor>
</comment>
<comment type="subcellular location">
    <subcellularLocation>
        <location evidence="5">Cytoplasm</location>
    </subcellularLocation>
</comment>
<dbReference type="InterPro" id="IPR006074">
    <property type="entry name" value="GTP1-OBG_CS"/>
</dbReference>
<evidence type="ECO:0000256" key="5">
    <source>
        <dbReference type="HAMAP-Rule" id="MF_01454"/>
    </source>
</evidence>
<keyword evidence="10" id="KW-1185">Reference proteome</keyword>
<evidence type="ECO:0000313" key="9">
    <source>
        <dbReference type="EMBL" id="MDC8833107.1"/>
    </source>
</evidence>
<dbReference type="Pfam" id="PF01018">
    <property type="entry name" value="GTP1_OBG"/>
    <property type="match status" value="1"/>
</dbReference>
<reference evidence="9 10" key="1">
    <citation type="submission" date="2022-10" db="EMBL/GenBank/DDBJ databases">
        <title>Alteromonas sp. chi3 Genome sequencing.</title>
        <authorList>
            <person name="Park S."/>
        </authorList>
    </citation>
    <scope>NUCLEOTIDE SEQUENCE [LARGE SCALE GENOMIC DNA]</scope>
    <source>
        <strain evidence="10">chi3</strain>
    </source>
</reference>
<evidence type="ECO:0000313" key="10">
    <source>
        <dbReference type="Proteomes" id="UP001218788"/>
    </source>
</evidence>
<dbReference type="InterPro" id="IPR031167">
    <property type="entry name" value="G_OBG"/>
</dbReference>
<evidence type="ECO:0000259" key="7">
    <source>
        <dbReference type="PROSITE" id="PS51710"/>
    </source>
</evidence>
<comment type="subunit">
    <text evidence="5">Monomer.</text>
</comment>
<evidence type="ECO:0000256" key="4">
    <source>
        <dbReference type="ARBA" id="ARBA00023134"/>
    </source>
</evidence>
<evidence type="ECO:0000256" key="3">
    <source>
        <dbReference type="ARBA" id="ARBA00022842"/>
    </source>
</evidence>
<dbReference type="PROSITE" id="PS00905">
    <property type="entry name" value="GTP1_OBG"/>
    <property type="match status" value="1"/>
</dbReference>
<gene>
    <name evidence="9" type="primary">cgtA</name>
    <name evidence="5" type="synonym">obg</name>
    <name evidence="9" type="ORF">OIK42_20310</name>
</gene>
<keyword evidence="4 5" id="KW-0342">GTP-binding</keyword>
<comment type="function">
    <text evidence="5">An essential GTPase which binds GTP, GDP and possibly (p)ppGpp with moderate affinity, with high nucleotide exchange rates and a fairly low GTP hydrolysis rate. Plays a role in control of the cell cycle, stress response, ribosome biogenesis and in those bacteria that undergo differentiation, in morphogenesis control.</text>
</comment>
<feature type="binding site" evidence="5">
    <location>
        <begin position="314"/>
        <end position="316"/>
    </location>
    <ligand>
        <name>GTP</name>
        <dbReference type="ChEBI" id="CHEBI:37565"/>
    </ligand>
</feature>
<feature type="region of interest" description="Disordered" evidence="6">
    <location>
        <begin position="14"/>
        <end position="44"/>
    </location>
</feature>
<feature type="binding site" evidence="5">
    <location>
        <begin position="166"/>
        <end position="173"/>
    </location>
    <ligand>
        <name>GTP</name>
        <dbReference type="ChEBI" id="CHEBI:37565"/>
    </ligand>
</feature>
<dbReference type="Proteomes" id="UP001218788">
    <property type="component" value="Unassembled WGS sequence"/>
</dbReference>
<dbReference type="EMBL" id="JAQQXP010000005">
    <property type="protein sequence ID" value="MDC8833107.1"/>
    <property type="molecule type" value="Genomic_DNA"/>
</dbReference>
<protein>
    <recommendedName>
        <fullName evidence="5">GTPase Obg</fullName>
        <ecNumber evidence="5">3.6.5.-</ecNumber>
    </recommendedName>
    <alternativeName>
        <fullName evidence="5">GTP-binding protein Obg</fullName>
    </alternativeName>
</protein>
<dbReference type="InterPro" id="IPR036726">
    <property type="entry name" value="GTP1_OBG_dom_sf"/>
</dbReference>
<sequence>MKFVDEAEIRVEAGDGGNGTIGFRREKYVPKGGPDGGDGGDGGSVYLQADENLNTLIDYRFERFHRAERGQNGQGSNCTGRGGEDLTLGVPVGTRATDADTQEVLGDLTRHGQRLKVAQGGFHGLGNARFKSSVNRVPRQKTDGTPGEIRNLKLELMLLADVGLLGLPNAGKSTFIRSVSAAKPKVADYPFTTLVPNLGVVRQDAQRSFVIADIPGLIEGAAEGAGLGIRFLKHLERCRVLLHMIDLMPADQSDPVENALTIINELEKYSPKLASKPRWLVFNKIDLLLEDEAKELCEQIISKLDWQGPVFHISAFQRLGLDPLCHEIMNYLETLPDEMEEEQDKKDVEFNWDTYHHNAVADHEAEDDWDDDDDDDDYDVEVVYRK</sequence>
<dbReference type="PRINTS" id="PR00326">
    <property type="entry name" value="GTP1OBG"/>
</dbReference>
<feature type="binding site" evidence="5">
    <location>
        <begin position="283"/>
        <end position="286"/>
    </location>
    <ligand>
        <name>GTP</name>
        <dbReference type="ChEBI" id="CHEBI:37565"/>
    </ligand>
</feature>
<name>A0ABT5LAB2_9ALTE</name>
<organism evidence="9 10">
    <name type="scientific">Alteromonas gilva</name>
    <dbReference type="NCBI Taxonomy" id="2987522"/>
    <lineage>
        <taxon>Bacteria</taxon>
        <taxon>Pseudomonadati</taxon>
        <taxon>Pseudomonadota</taxon>
        <taxon>Gammaproteobacteria</taxon>
        <taxon>Alteromonadales</taxon>
        <taxon>Alteromonadaceae</taxon>
        <taxon>Alteromonas/Salinimonas group</taxon>
        <taxon>Alteromonas</taxon>
    </lineage>
</organism>
<keyword evidence="5" id="KW-0378">Hydrolase</keyword>
<dbReference type="PANTHER" id="PTHR11702">
    <property type="entry name" value="DEVELOPMENTALLY REGULATED GTP-BINDING PROTEIN-RELATED"/>
    <property type="match status" value="1"/>
</dbReference>
<keyword evidence="5" id="KW-0963">Cytoplasm</keyword>
<dbReference type="SUPFAM" id="SSF82051">
    <property type="entry name" value="Obg GTP-binding protein N-terminal domain"/>
    <property type="match status" value="1"/>
</dbReference>
<dbReference type="InterPro" id="IPR045086">
    <property type="entry name" value="OBG_GTPase"/>
</dbReference>
<evidence type="ECO:0000256" key="1">
    <source>
        <dbReference type="ARBA" id="ARBA00007699"/>
    </source>
</evidence>
<dbReference type="NCBIfam" id="NF008956">
    <property type="entry name" value="PRK12299.1"/>
    <property type="match status" value="1"/>
</dbReference>
<feature type="region of interest" description="Disordered" evidence="6">
    <location>
        <begin position="68"/>
        <end position="90"/>
    </location>
</feature>
<feature type="compositionally biased region" description="Gly residues" evidence="6">
    <location>
        <begin position="33"/>
        <end position="43"/>
    </location>
</feature>
<dbReference type="HAMAP" id="MF_01454">
    <property type="entry name" value="GTPase_Obg"/>
    <property type="match status" value="1"/>
</dbReference>
<keyword evidence="5" id="KW-0479">Metal-binding</keyword>
<dbReference type="EC" id="3.6.5.-" evidence="5"/>
<feature type="domain" description="OBG-type G" evidence="7">
    <location>
        <begin position="160"/>
        <end position="333"/>
    </location>
</feature>
<dbReference type="InterPro" id="IPR027417">
    <property type="entry name" value="P-loop_NTPase"/>
</dbReference>
<keyword evidence="3 5" id="KW-0460">Magnesium</keyword>
<dbReference type="SUPFAM" id="SSF52540">
    <property type="entry name" value="P-loop containing nucleoside triphosphate hydrolases"/>
    <property type="match status" value="1"/>
</dbReference>
<dbReference type="InterPro" id="IPR006073">
    <property type="entry name" value="GTP-bd"/>
</dbReference>
<feature type="binding site" evidence="5">
    <location>
        <begin position="213"/>
        <end position="216"/>
    </location>
    <ligand>
        <name>GTP</name>
        <dbReference type="ChEBI" id="CHEBI:37565"/>
    </ligand>
</feature>
<dbReference type="InterPro" id="IPR006169">
    <property type="entry name" value="GTP1_OBG_dom"/>
</dbReference>
<dbReference type="InterPro" id="IPR014100">
    <property type="entry name" value="GTP-bd_Obg/CgtA"/>
</dbReference>
<feature type="binding site" evidence="5">
    <location>
        <begin position="191"/>
        <end position="195"/>
    </location>
    <ligand>
        <name>GTP</name>
        <dbReference type="ChEBI" id="CHEBI:37565"/>
    </ligand>
</feature>
<comment type="similarity">
    <text evidence="1 5">Belongs to the TRAFAC class OBG-HflX-like GTPase superfamily. OBG GTPase family.</text>
</comment>